<evidence type="ECO:0000313" key="2">
    <source>
        <dbReference type="Proteomes" id="UP000320551"/>
    </source>
</evidence>
<dbReference type="InterPro" id="IPR018511">
    <property type="entry name" value="Hemolysin-typ_Ca-bd_CS"/>
</dbReference>
<dbReference type="EMBL" id="SFBK01000073">
    <property type="protein sequence ID" value="TRU27938.1"/>
    <property type="molecule type" value="Genomic_DNA"/>
</dbReference>
<evidence type="ECO:0008006" key="3">
    <source>
        <dbReference type="Google" id="ProtNLM"/>
    </source>
</evidence>
<dbReference type="AlphaFoldDB" id="A0A552E0C6"/>
<protein>
    <recommendedName>
        <fullName evidence="3">Calcium-binding protein</fullName>
    </recommendedName>
</protein>
<name>A0A552E0C6_MICAE</name>
<reference evidence="1 2" key="1">
    <citation type="submission" date="2019-01" db="EMBL/GenBank/DDBJ databases">
        <title>Coherence of Microcystis species and biogeography revealed through population genomics.</title>
        <authorList>
            <person name="Perez-Carrascal O.M."/>
            <person name="Terrat Y."/>
            <person name="Giani A."/>
            <person name="Fortin N."/>
            <person name="Tromas N."/>
            <person name="Shapiro B.J."/>
        </authorList>
    </citation>
    <scope>NUCLEOTIDE SEQUENCE [LARGE SCALE GENOMIC DNA]</scope>
    <source>
        <strain evidence="1">Ma_QC_B_20070730_S2</strain>
    </source>
</reference>
<proteinExistence type="predicted"/>
<dbReference type="SUPFAM" id="SSF51120">
    <property type="entry name" value="beta-Roll"/>
    <property type="match status" value="1"/>
</dbReference>
<accession>A0A552E0C6</accession>
<evidence type="ECO:0000313" key="1">
    <source>
        <dbReference type="EMBL" id="TRU27938.1"/>
    </source>
</evidence>
<dbReference type="PRINTS" id="PR00313">
    <property type="entry name" value="CABNDNGRPT"/>
</dbReference>
<gene>
    <name evidence="1" type="ORF">EWV80_06040</name>
</gene>
<comment type="caution">
    <text evidence="1">The sequence shown here is derived from an EMBL/GenBank/DDBJ whole genome shotgun (WGS) entry which is preliminary data.</text>
</comment>
<dbReference type="PROSITE" id="PS00330">
    <property type="entry name" value="HEMOLYSIN_CALCIUM"/>
    <property type="match status" value="1"/>
</dbReference>
<organism evidence="1 2">
    <name type="scientific">Microcystis aeruginosa Ma_QC_B_20070730_S2</name>
    <dbReference type="NCBI Taxonomy" id="2486256"/>
    <lineage>
        <taxon>Bacteria</taxon>
        <taxon>Bacillati</taxon>
        <taxon>Cyanobacteriota</taxon>
        <taxon>Cyanophyceae</taxon>
        <taxon>Oscillatoriophycideae</taxon>
        <taxon>Chroococcales</taxon>
        <taxon>Microcystaceae</taxon>
        <taxon>Microcystis</taxon>
    </lineage>
</organism>
<dbReference type="Proteomes" id="UP000320551">
    <property type="component" value="Unassembled WGS sequence"/>
</dbReference>
<dbReference type="InterPro" id="IPR011049">
    <property type="entry name" value="Serralysin-like_metalloprot_C"/>
</dbReference>
<sequence>MAVTQYGGGVLEANGFEQIWGAVRYDRKFVSDGGWDRIAPRGHYHDYLVGGGGRDTLIGGAGCDIIQGSSRYSNHGDIDYLTGGTGSLNWGAIYPADGQQDIFVIGDAGGNYYNGSGYAVITDFENVMDNIMLKRGSGGDGGTGIVVGVRNFGVGGAAQDTVITNTSGDVLVVLQDQQYTFSQLNYDALVFV</sequence>
<dbReference type="Gene3D" id="2.150.10.10">
    <property type="entry name" value="Serralysin-like metalloprotease, C-terminal"/>
    <property type="match status" value="1"/>
</dbReference>